<proteinExistence type="predicted"/>
<sequence length="39" mass="4102">MECFSVRFGYEFGGRAAEQGGVLAIAISIHDVSSLANTP</sequence>
<evidence type="ECO:0000313" key="2">
    <source>
        <dbReference type="Proteomes" id="UP000009062"/>
    </source>
</evidence>
<organism evidence="1 2">
    <name type="scientific">Pyrobaculum oguniense (strain DSM 13380 / JCM 10595 / TE7)</name>
    <dbReference type="NCBI Taxonomy" id="698757"/>
    <lineage>
        <taxon>Archaea</taxon>
        <taxon>Thermoproteota</taxon>
        <taxon>Thermoprotei</taxon>
        <taxon>Thermoproteales</taxon>
        <taxon>Thermoproteaceae</taxon>
        <taxon>Pyrobaculum</taxon>
    </lineage>
</organism>
<keyword evidence="2" id="KW-1185">Reference proteome</keyword>
<dbReference type="AlphaFoldDB" id="H6QCT7"/>
<dbReference type="Proteomes" id="UP000009062">
    <property type="component" value="Chromosome"/>
</dbReference>
<reference evidence="1 2" key="1">
    <citation type="journal article" date="2012" name="Stand. Genomic Sci.">
        <title>Complete genome sequence of Pyrobaculum oguniense.</title>
        <authorList>
            <person name="Bernick D.L."/>
            <person name="Karplus K."/>
            <person name="Lui L.M."/>
            <person name="Coker J.K."/>
            <person name="Murphy J.N."/>
            <person name="Chan P.P."/>
            <person name="Cozen A.E."/>
            <person name="Lowe T.M."/>
        </authorList>
    </citation>
    <scope>NUCLEOTIDE SEQUENCE [LARGE SCALE GENOMIC DNA]</scope>
    <source>
        <strain evidence="1 2">TE7</strain>
    </source>
</reference>
<accession>H6QCT7</accession>
<name>H6QCT7_PYROT</name>
<protein>
    <submittedName>
        <fullName evidence="1">Uncharacterized protein</fullName>
    </submittedName>
</protein>
<dbReference type="HOGENOM" id="CLU_3302883_0_0_2"/>
<dbReference type="KEGG" id="pog:Pogu_2106"/>
<dbReference type="EMBL" id="CP003316">
    <property type="protein sequence ID" value="AFA40133.1"/>
    <property type="molecule type" value="Genomic_DNA"/>
</dbReference>
<gene>
    <name evidence="1" type="ordered locus">Pogu_2106</name>
</gene>
<evidence type="ECO:0000313" key="1">
    <source>
        <dbReference type="EMBL" id="AFA40133.1"/>
    </source>
</evidence>